<evidence type="ECO:0000313" key="1">
    <source>
        <dbReference type="EMBL" id="CAG8669497.1"/>
    </source>
</evidence>
<dbReference type="EMBL" id="CAJVPM010028355">
    <property type="protein sequence ID" value="CAG8669497.1"/>
    <property type="molecule type" value="Genomic_DNA"/>
</dbReference>
<feature type="non-terminal residue" evidence="1">
    <location>
        <position position="442"/>
    </location>
</feature>
<dbReference type="Proteomes" id="UP000789860">
    <property type="component" value="Unassembled WGS sequence"/>
</dbReference>
<gene>
    <name evidence="1" type="ORF">SCALOS_LOCUS9322</name>
</gene>
<comment type="caution">
    <text evidence="1">The sequence shown here is derived from an EMBL/GenBank/DDBJ whole genome shotgun (WGS) entry which is preliminary data.</text>
</comment>
<keyword evidence="2" id="KW-1185">Reference proteome</keyword>
<name>A0ACA9NPH3_9GLOM</name>
<accession>A0ACA9NPH3</accession>
<feature type="non-terminal residue" evidence="1">
    <location>
        <position position="1"/>
    </location>
</feature>
<evidence type="ECO:0000313" key="2">
    <source>
        <dbReference type="Proteomes" id="UP000789860"/>
    </source>
</evidence>
<protein>
    <submittedName>
        <fullName evidence="1">3783_t:CDS:1</fullName>
    </submittedName>
</protein>
<organism evidence="1 2">
    <name type="scientific">Scutellospora calospora</name>
    <dbReference type="NCBI Taxonomy" id="85575"/>
    <lineage>
        <taxon>Eukaryota</taxon>
        <taxon>Fungi</taxon>
        <taxon>Fungi incertae sedis</taxon>
        <taxon>Mucoromycota</taxon>
        <taxon>Glomeromycotina</taxon>
        <taxon>Glomeromycetes</taxon>
        <taxon>Diversisporales</taxon>
        <taxon>Gigasporaceae</taxon>
        <taxon>Scutellospora</taxon>
    </lineage>
</organism>
<sequence>YFLFQYEKNYNTQQDKDIHIQGCFILHDQIRIGSYLNIGDKKGEKVLKKIEHSGIKKLLKIQKIHFDEANANFDYSIAYCKKKYNRCFKHHNQPNPNDPKNKIMRCRCSFQDLNDFSECNWCNIECCSKRELARYDNESGFFEYGTYKTSSKNSEGKNQHRSLKNKRYLTIDEETSAIGIMNDLIDGKISGDEVIVNYAKDQLRWVVNNGPANISTISKAVKSLEKKKMKQCWKPCNIFLYSDNSRVGKGYLLSILFPNAYERRNNGGRFWQGFKSSHREVLVNEFKGQEKYLETLNLLDYKEYSVQIKGSDINFCPFVIAYTANTSIRFIYDFCEDEHLKPKSEQNYNNTKLFSAFVNRYDYIIEFKKFRDDDRKLCENECFCCRIRMIFHKGNIEDFFKFKFEIEFNYDVTLEKAKEIVKGRYGTIEELDNILYYRDEYL</sequence>
<proteinExistence type="predicted"/>
<reference evidence="1" key="1">
    <citation type="submission" date="2021-06" db="EMBL/GenBank/DDBJ databases">
        <authorList>
            <person name="Kallberg Y."/>
            <person name="Tangrot J."/>
            <person name="Rosling A."/>
        </authorList>
    </citation>
    <scope>NUCLEOTIDE SEQUENCE</scope>
    <source>
        <strain evidence="1">AU212A</strain>
    </source>
</reference>